<dbReference type="RefSeq" id="WP_176942598.1">
    <property type="nucleotide sequence ID" value="NZ_JABZEC010000003.1"/>
</dbReference>
<accession>A0A850R263</accession>
<evidence type="ECO:0000313" key="2">
    <source>
        <dbReference type="Proteomes" id="UP000563523"/>
    </source>
</evidence>
<protein>
    <submittedName>
        <fullName evidence="1">Uncharacterized protein</fullName>
    </submittedName>
</protein>
<dbReference type="Proteomes" id="UP000563523">
    <property type="component" value="Unassembled WGS sequence"/>
</dbReference>
<sequence>MGVNSKADGSGGISTSFYSKVETSKTDINADDLLRILNLNGINKVASELMDP</sequence>
<reference evidence="1 2" key="1">
    <citation type="submission" date="2020-06" db="EMBL/GenBank/DDBJ databases">
        <authorList>
            <person name="Kang J."/>
        </authorList>
    </citation>
    <scope>NUCLEOTIDE SEQUENCE [LARGE SCALE GENOMIC DNA]</scope>
    <source>
        <strain evidence="1 2">DCY120</strain>
    </source>
</reference>
<proteinExistence type="predicted"/>
<comment type="caution">
    <text evidence="1">The sequence shown here is derived from an EMBL/GenBank/DDBJ whole genome shotgun (WGS) entry which is preliminary data.</text>
</comment>
<name>A0A850R263_9LACO</name>
<keyword evidence="2" id="KW-1185">Reference proteome</keyword>
<gene>
    <name evidence="1" type="ORF">HU830_04540</name>
</gene>
<dbReference type="AlphaFoldDB" id="A0A850R263"/>
<organism evidence="1 2">
    <name type="scientific">Bombilactobacillus apium</name>
    <dbReference type="NCBI Taxonomy" id="2675299"/>
    <lineage>
        <taxon>Bacteria</taxon>
        <taxon>Bacillati</taxon>
        <taxon>Bacillota</taxon>
        <taxon>Bacilli</taxon>
        <taxon>Lactobacillales</taxon>
        <taxon>Lactobacillaceae</taxon>
        <taxon>Bombilactobacillus</taxon>
    </lineage>
</organism>
<evidence type="ECO:0000313" key="1">
    <source>
        <dbReference type="EMBL" id="NVY96440.1"/>
    </source>
</evidence>
<dbReference type="EMBL" id="JABZEC010000003">
    <property type="protein sequence ID" value="NVY96440.1"/>
    <property type="molecule type" value="Genomic_DNA"/>
</dbReference>